<proteinExistence type="predicted"/>
<accession>A0A0G0PGJ1</accession>
<dbReference type="STRING" id="1618574.UT24_C0051G0002"/>
<dbReference type="EMBL" id="LBWB01000051">
    <property type="protein sequence ID" value="KKQ97224.1"/>
    <property type="molecule type" value="Genomic_DNA"/>
</dbReference>
<gene>
    <name evidence="1" type="ORF">UT24_C0051G0002</name>
</gene>
<comment type="caution">
    <text evidence="1">The sequence shown here is derived from an EMBL/GenBank/DDBJ whole genome shotgun (WGS) entry which is preliminary data.</text>
</comment>
<dbReference type="PATRIC" id="fig|1618574.4.peg.1858"/>
<reference evidence="1 2" key="1">
    <citation type="journal article" date="2015" name="Nature">
        <title>rRNA introns, odd ribosomes, and small enigmatic genomes across a large radiation of phyla.</title>
        <authorList>
            <person name="Brown C.T."/>
            <person name="Hug L.A."/>
            <person name="Thomas B.C."/>
            <person name="Sharon I."/>
            <person name="Castelle C.J."/>
            <person name="Singh A."/>
            <person name="Wilkins M.J."/>
            <person name="Williams K.H."/>
            <person name="Banfield J.F."/>
        </authorList>
    </citation>
    <scope>NUCLEOTIDE SEQUENCE [LARGE SCALE GENOMIC DNA]</scope>
</reference>
<name>A0A0G0PGJ1_9BACT</name>
<organism evidence="1 2">
    <name type="scientific">Candidatus Woesebacteria bacterium GW2011_GWB1_39_12</name>
    <dbReference type="NCBI Taxonomy" id="1618574"/>
    <lineage>
        <taxon>Bacteria</taxon>
        <taxon>Candidatus Woeseibacteriota</taxon>
    </lineage>
</organism>
<protein>
    <submittedName>
        <fullName evidence="1">Uncharacterized protein</fullName>
    </submittedName>
</protein>
<dbReference type="AlphaFoldDB" id="A0A0G0PGJ1"/>
<evidence type="ECO:0000313" key="1">
    <source>
        <dbReference type="EMBL" id="KKQ97224.1"/>
    </source>
</evidence>
<dbReference type="Proteomes" id="UP000033881">
    <property type="component" value="Unassembled WGS sequence"/>
</dbReference>
<sequence length="574" mass="63503">MAVQKIRRFQSSGMNSEVNPLLLAEGETELLRNANNDKLGSWQKRKGTLLFGNQAVSGNDILGIHHYADSADNTSEPLIVINDSSDTNADVFRIVKTQLNGAITTATTTITVDSTSLFASSGSIEIEGDLISYTGKSATTFTGVTGIVASHADNSIVRQWKITLEDDTASKRARFANFLDRAIRVNGSDEVKAYNGSSWETSGNPLNLDDFVTANALIEVFGDRLYMAGESSHPDRLYGSSFPSVSNNITWSTGTQILDRVGSTGFYIDINPEDGQNLTALERNGNLLLMFKERSMYTWDGASTQADILVDVGAVSQEAVITVHNITFFLGRSKKDLGIYAFTGGYPKLISRKIKRWIDGINQANISDIVMGVDDDHLYCYIGNITFTNDLIYGTRTFNNVWLVYTISQDSWAIYNDLHAQVFGYFVSSNQELLVFGDNGGKVFEFGVNDTDDSGDAKTPIQMEIWGNEDTFGTPELPMTLHSIEVFSQRAQETNVHYRFDRSHDWSNLGALGGRYSYLPAPQRFEESMIGRTLQFSFLNDSAYHAQIDGFVTSIEVDQDGRVERGQGGRGTYR</sequence>
<evidence type="ECO:0000313" key="2">
    <source>
        <dbReference type="Proteomes" id="UP000033881"/>
    </source>
</evidence>